<gene>
    <name evidence="2" type="ORF">g.179641</name>
</gene>
<proteinExistence type="predicted"/>
<dbReference type="PANTHER" id="PTHR33273:SF4">
    <property type="entry name" value="ENDONUCLEASE_EXONUCLEASE_PHOSPHATASE DOMAIN-CONTAINING PROTEIN"/>
    <property type="match status" value="1"/>
</dbReference>
<dbReference type="SUPFAM" id="SSF56219">
    <property type="entry name" value="DNase I-like"/>
    <property type="match status" value="1"/>
</dbReference>
<dbReference type="InterPro" id="IPR036691">
    <property type="entry name" value="Endo/exonu/phosph_ase_sf"/>
</dbReference>
<dbReference type="Pfam" id="PF14529">
    <property type="entry name" value="Exo_endo_phos_2"/>
    <property type="match status" value="1"/>
</dbReference>
<dbReference type="PANTHER" id="PTHR33273">
    <property type="entry name" value="DOMAIN-CONTAINING PROTEIN, PUTATIVE-RELATED"/>
    <property type="match status" value="1"/>
</dbReference>
<protein>
    <recommendedName>
        <fullName evidence="1">Endonuclease/exonuclease/phosphatase domain-containing protein</fullName>
    </recommendedName>
</protein>
<dbReference type="Gene3D" id="3.60.10.10">
    <property type="entry name" value="Endonuclease/exonuclease/phosphatase"/>
    <property type="match status" value="1"/>
</dbReference>
<dbReference type="InterPro" id="IPR005135">
    <property type="entry name" value="Endo/exonuclease/phosphatase"/>
</dbReference>
<organism evidence="2">
    <name type="scientific">Sipha flava</name>
    <name type="common">yellow sugarcane aphid</name>
    <dbReference type="NCBI Taxonomy" id="143950"/>
    <lineage>
        <taxon>Eukaryota</taxon>
        <taxon>Metazoa</taxon>
        <taxon>Ecdysozoa</taxon>
        <taxon>Arthropoda</taxon>
        <taxon>Hexapoda</taxon>
        <taxon>Insecta</taxon>
        <taxon>Pterygota</taxon>
        <taxon>Neoptera</taxon>
        <taxon>Paraneoptera</taxon>
        <taxon>Hemiptera</taxon>
        <taxon>Sternorrhyncha</taxon>
        <taxon>Aphidomorpha</taxon>
        <taxon>Aphidoidea</taxon>
        <taxon>Aphididae</taxon>
        <taxon>Sipha</taxon>
    </lineage>
</organism>
<sequence length="163" mass="18803">MFDNQSTILLGDLNSKNQIWGCLKTNLNGIKLLQITYELRILISPPAKLTFQRPGRILNILDITLISNLPTTLHNQVVNKLDSDHVPIITTVTNLQYQSQNQSIAKLIPTPINWQTFRDKLNESLSCTKKYQNPDDINTSIEYLTQRFPTRVPWHPRVPRDKI</sequence>
<feature type="domain" description="Endonuclease/exonuclease/phosphatase" evidence="1">
    <location>
        <begin position="3"/>
        <end position="89"/>
    </location>
</feature>
<evidence type="ECO:0000259" key="1">
    <source>
        <dbReference type="Pfam" id="PF14529"/>
    </source>
</evidence>
<dbReference type="EMBL" id="GGMS01006714">
    <property type="protein sequence ID" value="MBY75917.1"/>
    <property type="molecule type" value="Transcribed_RNA"/>
</dbReference>
<dbReference type="GO" id="GO:0003824">
    <property type="term" value="F:catalytic activity"/>
    <property type="evidence" value="ECO:0007669"/>
    <property type="project" value="InterPro"/>
</dbReference>
<reference evidence="2" key="1">
    <citation type="submission" date="2018-04" db="EMBL/GenBank/DDBJ databases">
        <title>Transcriptome assembly of Sipha flava.</title>
        <authorList>
            <person name="Scully E.D."/>
            <person name="Geib S.M."/>
            <person name="Palmer N.A."/>
            <person name="Koch K."/>
            <person name="Bradshaw J."/>
            <person name="Heng-Moss T."/>
            <person name="Sarath G."/>
        </authorList>
    </citation>
    <scope>NUCLEOTIDE SEQUENCE</scope>
</reference>
<name>A0A2S2QDU7_9HEMI</name>
<evidence type="ECO:0000313" key="2">
    <source>
        <dbReference type="EMBL" id="MBY75917.1"/>
    </source>
</evidence>
<dbReference type="AlphaFoldDB" id="A0A2S2QDU7"/>
<accession>A0A2S2QDU7</accession>